<dbReference type="Gene3D" id="3.40.50.620">
    <property type="entry name" value="HUPs"/>
    <property type="match status" value="1"/>
</dbReference>
<dbReference type="Proteomes" id="UP000183995">
    <property type="component" value="Unassembled WGS sequence"/>
</dbReference>
<keyword evidence="1" id="KW-0812">Transmembrane</keyword>
<dbReference type="EMBL" id="FQXV01000011">
    <property type="protein sequence ID" value="SHI16678.1"/>
    <property type="molecule type" value="Genomic_DNA"/>
</dbReference>
<dbReference type="PANTHER" id="PTHR30336">
    <property type="entry name" value="INNER MEMBRANE PROTEIN, PROBABLE PERMEASE"/>
    <property type="match status" value="1"/>
</dbReference>
<protein>
    <submittedName>
        <fullName evidence="3">Protein SanA, affects membrane permeability for vancomycin</fullName>
    </submittedName>
</protein>
<dbReference type="PANTHER" id="PTHR30336:SF6">
    <property type="entry name" value="INTEGRAL MEMBRANE PROTEIN"/>
    <property type="match status" value="1"/>
</dbReference>
<feature type="domain" description="DUF218" evidence="2">
    <location>
        <begin position="57"/>
        <end position="183"/>
    </location>
</feature>
<dbReference type="GO" id="GO:0005886">
    <property type="term" value="C:plasma membrane"/>
    <property type="evidence" value="ECO:0007669"/>
    <property type="project" value="TreeGrafter"/>
</dbReference>
<dbReference type="AlphaFoldDB" id="A0A1M5YXW1"/>
<dbReference type="CDD" id="cd06259">
    <property type="entry name" value="YdcF-like"/>
    <property type="match status" value="1"/>
</dbReference>
<keyword evidence="4" id="KW-1185">Reference proteome</keyword>
<dbReference type="OrthoDB" id="9782395at2"/>
<keyword evidence="1" id="KW-0472">Membrane</keyword>
<evidence type="ECO:0000256" key="1">
    <source>
        <dbReference type="SAM" id="Phobius"/>
    </source>
</evidence>
<evidence type="ECO:0000259" key="2">
    <source>
        <dbReference type="Pfam" id="PF02698"/>
    </source>
</evidence>
<dbReference type="InterPro" id="IPR003848">
    <property type="entry name" value="DUF218"/>
</dbReference>
<name>A0A1M5YXW1_9FIRM</name>
<dbReference type="InterPro" id="IPR051599">
    <property type="entry name" value="Cell_Envelope_Assoc"/>
</dbReference>
<gene>
    <name evidence="3" type="ORF">SAMN02745823_02960</name>
</gene>
<dbReference type="RefSeq" id="WP_073080532.1">
    <property type="nucleotide sequence ID" value="NZ_FQXV01000011.1"/>
</dbReference>
<evidence type="ECO:0000313" key="3">
    <source>
        <dbReference type="EMBL" id="SHI16678.1"/>
    </source>
</evidence>
<dbReference type="InterPro" id="IPR014729">
    <property type="entry name" value="Rossmann-like_a/b/a_fold"/>
</dbReference>
<accession>A0A1M5YXW1</accession>
<keyword evidence="1" id="KW-1133">Transmembrane helix</keyword>
<proteinExistence type="predicted"/>
<reference evidence="3 4" key="1">
    <citation type="submission" date="2016-11" db="EMBL/GenBank/DDBJ databases">
        <authorList>
            <person name="Jaros S."/>
            <person name="Januszkiewicz K."/>
            <person name="Wedrychowicz H."/>
        </authorList>
    </citation>
    <scope>NUCLEOTIDE SEQUENCE [LARGE SCALE GENOMIC DNA]</scope>
    <source>
        <strain evidence="3 4">DSM 10068</strain>
    </source>
</reference>
<dbReference type="Pfam" id="PF02698">
    <property type="entry name" value="DUF218"/>
    <property type="match status" value="1"/>
</dbReference>
<feature type="transmembrane region" description="Helical" evidence="1">
    <location>
        <begin position="12"/>
        <end position="32"/>
    </location>
</feature>
<evidence type="ECO:0000313" key="4">
    <source>
        <dbReference type="Proteomes" id="UP000183995"/>
    </source>
</evidence>
<organism evidence="3 4">
    <name type="scientific">Sporobacter termitidis DSM 10068</name>
    <dbReference type="NCBI Taxonomy" id="1123282"/>
    <lineage>
        <taxon>Bacteria</taxon>
        <taxon>Bacillati</taxon>
        <taxon>Bacillota</taxon>
        <taxon>Clostridia</taxon>
        <taxon>Eubacteriales</taxon>
        <taxon>Oscillospiraceae</taxon>
        <taxon>Sporobacter</taxon>
    </lineage>
</organism>
<sequence>MKNRQKHAGTIRTVLSAVVLLAVAGAILLALLNRQVVDTGGRWIVSEDEASKLGGVDCILVLGAAVYANKYPSEMLEDRLAEGVRLYHLGVSDRLLMSGDNGKVSYNEVKVMKDYAVRYGVPSSHIFQDHAGFSTYESMYRARDVFVAKKIVIVTQRYHLYRAVYIARALGLDAYGVASDPRPYAGQALREMREILARPKDVFNCIFKPRPTYLGDVIPVGGNGDITD</sequence>